<dbReference type="EMBL" id="CP000698">
    <property type="protein sequence ID" value="ABQ25702.1"/>
    <property type="molecule type" value="Genomic_DNA"/>
</dbReference>
<gene>
    <name evidence="2" type="ordered locus">Gura_1503</name>
</gene>
<evidence type="ECO:0000313" key="2">
    <source>
        <dbReference type="EMBL" id="ABQ25702.1"/>
    </source>
</evidence>
<evidence type="ECO:0000313" key="3">
    <source>
        <dbReference type="Proteomes" id="UP000006695"/>
    </source>
</evidence>
<dbReference type="RefSeq" id="WP_011938415.1">
    <property type="nucleotide sequence ID" value="NC_009483.1"/>
</dbReference>
<dbReference type="Pfam" id="PF07498">
    <property type="entry name" value="Rho_N"/>
    <property type="match status" value="1"/>
</dbReference>
<dbReference type="KEGG" id="gur:Gura_1503"/>
<organism evidence="2 3">
    <name type="scientific">Geotalea uraniireducens (strain Rf4)</name>
    <name type="common">Geobacter uraniireducens</name>
    <dbReference type="NCBI Taxonomy" id="351605"/>
    <lineage>
        <taxon>Bacteria</taxon>
        <taxon>Pseudomonadati</taxon>
        <taxon>Thermodesulfobacteriota</taxon>
        <taxon>Desulfuromonadia</taxon>
        <taxon>Geobacterales</taxon>
        <taxon>Geobacteraceae</taxon>
        <taxon>Geotalea</taxon>
    </lineage>
</organism>
<dbReference type="OrthoDB" id="1687780at2"/>
<dbReference type="Proteomes" id="UP000006695">
    <property type="component" value="Chromosome"/>
</dbReference>
<keyword evidence="3" id="KW-1185">Reference proteome</keyword>
<feature type="domain" description="Rho termination factor-like N-terminal" evidence="1">
    <location>
        <begin position="1"/>
        <end position="29"/>
    </location>
</feature>
<accession>A5GE47</accession>
<dbReference type="GO" id="GO:0006353">
    <property type="term" value="P:DNA-templated transcription termination"/>
    <property type="evidence" value="ECO:0007669"/>
    <property type="project" value="InterPro"/>
</dbReference>
<sequence>MKVEDIKEIAKQHGIKTGKMKKTELIKTIQNTEGNEECFASGKAMECGQGNCLWREDCA</sequence>
<dbReference type="HOGENOM" id="CLU_203783_0_0_7"/>
<evidence type="ECO:0000259" key="1">
    <source>
        <dbReference type="Pfam" id="PF07498"/>
    </source>
</evidence>
<proteinExistence type="predicted"/>
<reference evidence="2 3" key="1">
    <citation type="submission" date="2007-05" db="EMBL/GenBank/DDBJ databases">
        <title>Complete sequence of Geobacter uraniireducens Rf4.</title>
        <authorList>
            <consortium name="US DOE Joint Genome Institute"/>
            <person name="Copeland A."/>
            <person name="Lucas S."/>
            <person name="Lapidus A."/>
            <person name="Barry K."/>
            <person name="Detter J.C."/>
            <person name="Glavina del Rio T."/>
            <person name="Hammon N."/>
            <person name="Israni S."/>
            <person name="Dalin E."/>
            <person name="Tice H."/>
            <person name="Pitluck S."/>
            <person name="Chertkov O."/>
            <person name="Brettin T."/>
            <person name="Bruce D."/>
            <person name="Han C."/>
            <person name="Schmutz J."/>
            <person name="Larimer F."/>
            <person name="Land M."/>
            <person name="Hauser L."/>
            <person name="Kyrpides N."/>
            <person name="Mikhailova N."/>
            <person name="Shelobolina E."/>
            <person name="Aklujkar M."/>
            <person name="Lovley D."/>
            <person name="Richardson P."/>
        </authorList>
    </citation>
    <scope>NUCLEOTIDE SEQUENCE [LARGE SCALE GENOMIC DNA]</scope>
    <source>
        <strain evidence="2 3">Rf4</strain>
    </source>
</reference>
<dbReference type="InterPro" id="IPR011112">
    <property type="entry name" value="Rho-like_N"/>
</dbReference>
<name>A5GE47_GEOUR</name>
<protein>
    <recommendedName>
        <fullName evidence="1">Rho termination factor-like N-terminal domain-containing protein</fullName>
    </recommendedName>
</protein>
<dbReference type="STRING" id="351605.Gura_1503"/>
<dbReference type="AlphaFoldDB" id="A5GE47"/>